<dbReference type="PANTHER" id="PTHR48169">
    <property type="entry name" value="DED DOMAIN-CONTAINING PROTEIN"/>
    <property type="match status" value="1"/>
</dbReference>
<dbReference type="GO" id="GO:0004197">
    <property type="term" value="F:cysteine-type endopeptidase activity"/>
    <property type="evidence" value="ECO:0007669"/>
    <property type="project" value="InterPro"/>
</dbReference>
<keyword evidence="7" id="KW-1185">Reference proteome</keyword>
<dbReference type="Gene3D" id="1.10.533.10">
    <property type="entry name" value="Death Domain, Fas"/>
    <property type="match status" value="2"/>
</dbReference>
<dbReference type="SMART" id="SM00031">
    <property type="entry name" value="DED"/>
    <property type="match status" value="2"/>
</dbReference>
<keyword evidence="2" id="KW-0053">Apoptosis</keyword>
<dbReference type="InterPro" id="IPR015917">
    <property type="entry name" value="Pept_C14A"/>
</dbReference>
<comment type="similarity">
    <text evidence="1">Belongs to the peptidase C14A family.</text>
</comment>
<dbReference type="GO" id="GO:0006508">
    <property type="term" value="P:proteolysis"/>
    <property type="evidence" value="ECO:0007669"/>
    <property type="project" value="InterPro"/>
</dbReference>
<dbReference type="PROSITE" id="PS50208">
    <property type="entry name" value="CASPASE_P20"/>
    <property type="match status" value="1"/>
</dbReference>
<dbReference type="InterPro" id="IPR001309">
    <property type="entry name" value="Pept_C14_p20"/>
</dbReference>
<dbReference type="FunFam" id="1.10.533.10:FF:000016">
    <property type="entry name" value="CASP8 and FADD-like apoptosis regulator"/>
    <property type="match status" value="1"/>
</dbReference>
<feature type="domain" description="Caspase family p20" evidence="5">
    <location>
        <begin position="302"/>
        <end position="398"/>
    </location>
</feature>
<dbReference type="SUPFAM" id="SSF52129">
    <property type="entry name" value="Caspase-like"/>
    <property type="match status" value="1"/>
</dbReference>
<sequence length="511" mass="57444">MICPSTSDVMLKKRLCPLYKLKCDLKLQTQFEEEEYLPMADGQLSVINEIAEELTSDECKRLFYLCGNLDTDKGVDDVRALLRSVMNRSEADHRFLPELMFRIRRYDILKKILRTNPKEVESILGNGCHVSEYRVLMAELSEALGKDDLDSLIFLLSGTLSRGKMEKSTSFLDIVVELEKLGKVSCENLEPMESWLRSVRRIDLAKKVQRHRAGGSASQAGISVHRPIGNQQFPKGMSSRALCVSPGHQTMRQCMPKAHAPENIHFSVPETGWHYVQSSVEVYRMGAQPRGMCVIIDCIGSDGDMLEQTFIQLHFRVILCKWPTADEVHSTLTDVSRRGDLQGHDAFVCCVLSRGTSTHLLATDLGGRGLGFDTVRRLFSTEACLGLAGKPKLFFVQSYTVPVLQVHCEYWDDDLETDGPSPACVVESIPTDADVLWSLCSTEEWQLGQPRHKSAYLRALSAALLKGQGRNLNILDVHTEVNAVIYEHNHSSPGERYTISLQHTLRKTLFI</sequence>
<dbReference type="InterPro" id="IPR011029">
    <property type="entry name" value="DEATH-like_dom_sf"/>
</dbReference>
<dbReference type="PANTHER" id="PTHR48169:SF3">
    <property type="entry name" value="CASP8 AND FADD LIKE APOPTOSIS REGULATOR"/>
    <property type="match status" value="1"/>
</dbReference>
<evidence type="ECO:0008006" key="8">
    <source>
        <dbReference type="Google" id="ProtNLM"/>
    </source>
</evidence>
<evidence type="ECO:0000259" key="5">
    <source>
        <dbReference type="PROSITE" id="PS50208"/>
    </source>
</evidence>
<comment type="caution">
    <text evidence="6">The sequence shown here is derived from an EMBL/GenBank/DDBJ whole genome shotgun (WGS) entry which is preliminary data.</text>
</comment>
<dbReference type="Pfam" id="PF00656">
    <property type="entry name" value="Peptidase_C14"/>
    <property type="match status" value="1"/>
</dbReference>
<evidence type="ECO:0000313" key="6">
    <source>
        <dbReference type="EMBL" id="KAJ8282320.1"/>
    </source>
</evidence>
<dbReference type="SUPFAM" id="SSF47986">
    <property type="entry name" value="DEATH domain"/>
    <property type="match status" value="2"/>
</dbReference>
<dbReference type="EMBL" id="JAFJMO010000003">
    <property type="protein sequence ID" value="KAJ8282320.1"/>
    <property type="molecule type" value="Genomic_DNA"/>
</dbReference>
<dbReference type="Gene3D" id="3.40.50.1460">
    <property type="match status" value="1"/>
</dbReference>
<keyword evidence="3" id="KW-0677">Repeat</keyword>
<dbReference type="SMART" id="SM00115">
    <property type="entry name" value="CASc"/>
    <property type="match status" value="1"/>
</dbReference>
<dbReference type="GO" id="GO:0042981">
    <property type="term" value="P:regulation of apoptotic process"/>
    <property type="evidence" value="ECO:0007669"/>
    <property type="project" value="InterPro"/>
</dbReference>
<evidence type="ECO:0000256" key="3">
    <source>
        <dbReference type="ARBA" id="ARBA00022737"/>
    </source>
</evidence>
<evidence type="ECO:0000256" key="1">
    <source>
        <dbReference type="ARBA" id="ARBA00010134"/>
    </source>
</evidence>
<dbReference type="InterPro" id="IPR011600">
    <property type="entry name" value="Pept_C14_caspase"/>
</dbReference>
<organism evidence="6 7">
    <name type="scientific">Conger conger</name>
    <name type="common">Conger eel</name>
    <name type="synonym">Muraena conger</name>
    <dbReference type="NCBI Taxonomy" id="82655"/>
    <lineage>
        <taxon>Eukaryota</taxon>
        <taxon>Metazoa</taxon>
        <taxon>Chordata</taxon>
        <taxon>Craniata</taxon>
        <taxon>Vertebrata</taxon>
        <taxon>Euteleostomi</taxon>
        <taxon>Actinopterygii</taxon>
        <taxon>Neopterygii</taxon>
        <taxon>Teleostei</taxon>
        <taxon>Anguilliformes</taxon>
        <taxon>Congridae</taxon>
        <taxon>Conger</taxon>
    </lineage>
</organism>
<evidence type="ECO:0000259" key="4">
    <source>
        <dbReference type="PROSITE" id="PS50168"/>
    </source>
</evidence>
<evidence type="ECO:0000313" key="7">
    <source>
        <dbReference type="Proteomes" id="UP001152803"/>
    </source>
</evidence>
<feature type="domain" description="DED" evidence="4">
    <location>
        <begin position="132"/>
        <end position="210"/>
    </location>
</feature>
<protein>
    <recommendedName>
        <fullName evidence="8">CASP8 and FADD-like apoptosis regulator</fullName>
    </recommendedName>
</protein>
<dbReference type="InterPro" id="IPR029030">
    <property type="entry name" value="Caspase-like_dom_sf"/>
</dbReference>
<dbReference type="GO" id="GO:0005737">
    <property type="term" value="C:cytoplasm"/>
    <property type="evidence" value="ECO:0007669"/>
    <property type="project" value="UniProtKB-ARBA"/>
</dbReference>
<proteinExistence type="inferred from homology"/>
<evidence type="ECO:0000256" key="2">
    <source>
        <dbReference type="ARBA" id="ARBA00022703"/>
    </source>
</evidence>
<name>A0A9Q1DV14_CONCO</name>
<dbReference type="Proteomes" id="UP001152803">
    <property type="component" value="Unassembled WGS sequence"/>
</dbReference>
<accession>A0A9Q1DV14</accession>
<dbReference type="OrthoDB" id="8816507at2759"/>
<dbReference type="PROSITE" id="PS50168">
    <property type="entry name" value="DED"/>
    <property type="match status" value="2"/>
</dbReference>
<feature type="domain" description="DED" evidence="4">
    <location>
        <begin position="42"/>
        <end position="114"/>
    </location>
</feature>
<reference evidence="6" key="1">
    <citation type="journal article" date="2023" name="Science">
        <title>Genome structures resolve the early diversification of teleost fishes.</title>
        <authorList>
            <person name="Parey E."/>
            <person name="Louis A."/>
            <person name="Montfort J."/>
            <person name="Bouchez O."/>
            <person name="Roques C."/>
            <person name="Iampietro C."/>
            <person name="Lluch J."/>
            <person name="Castinel A."/>
            <person name="Donnadieu C."/>
            <person name="Desvignes T."/>
            <person name="Floi Bucao C."/>
            <person name="Jouanno E."/>
            <person name="Wen M."/>
            <person name="Mejri S."/>
            <person name="Dirks R."/>
            <person name="Jansen H."/>
            <person name="Henkel C."/>
            <person name="Chen W.J."/>
            <person name="Zahm M."/>
            <person name="Cabau C."/>
            <person name="Klopp C."/>
            <person name="Thompson A.W."/>
            <person name="Robinson-Rechavi M."/>
            <person name="Braasch I."/>
            <person name="Lecointre G."/>
            <person name="Bobe J."/>
            <person name="Postlethwait J.H."/>
            <person name="Berthelot C."/>
            <person name="Roest Crollius H."/>
            <person name="Guiguen Y."/>
        </authorList>
    </citation>
    <scope>NUCLEOTIDE SEQUENCE</scope>
    <source>
        <strain evidence="6">Concon-B</strain>
    </source>
</reference>
<dbReference type="GO" id="GO:0006915">
    <property type="term" value="P:apoptotic process"/>
    <property type="evidence" value="ECO:0007669"/>
    <property type="project" value="UniProtKB-KW"/>
</dbReference>
<dbReference type="InterPro" id="IPR001875">
    <property type="entry name" value="DED_dom"/>
</dbReference>
<gene>
    <name evidence="6" type="ORF">COCON_G00048390</name>
</gene>
<dbReference type="AlphaFoldDB" id="A0A9Q1DV14"/>
<dbReference type="Pfam" id="PF01335">
    <property type="entry name" value="DED"/>
    <property type="match status" value="1"/>
</dbReference>